<comment type="caution">
    <text evidence="13">The sequence shown here is derived from an EMBL/GenBank/DDBJ whole genome shotgun (WGS) entry which is preliminary data.</text>
</comment>
<evidence type="ECO:0000256" key="7">
    <source>
        <dbReference type="ARBA" id="ARBA00022989"/>
    </source>
</evidence>
<evidence type="ECO:0000256" key="5">
    <source>
        <dbReference type="ARBA" id="ARBA00022618"/>
    </source>
</evidence>
<evidence type="ECO:0000256" key="1">
    <source>
        <dbReference type="ARBA" id="ARBA00004162"/>
    </source>
</evidence>
<protein>
    <submittedName>
        <fullName evidence="13">Biopolymer transport protein TolR</fullName>
    </submittedName>
</protein>
<dbReference type="InterPro" id="IPR003400">
    <property type="entry name" value="ExbD"/>
</dbReference>
<evidence type="ECO:0000256" key="4">
    <source>
        <dbReference type="ARBA" id="ARBA00022519"/>
    </source>
</evidence>
<dbReference type="PANTHER" id="PTHR30558:SF7">
    <property type="entry name" value="TOL-PAL SYSTEM PROTEIN TOLR"/>
    <property type="match status" value="1"/>
</dbReference>
<keyword evidence="7 12" id="KW-1133">Transmembrane helix</keyword>
<keyword evidence="5" id="KW-0132">Cell division</keyword>
<keyword evidence="3" id="KW-1003">Cell membrane</keyword>
<reference evidence="13 14" key="1">
    <citation type="submission" date="2020-03" db="EMBL/GenBank/DDBJ databases">
        <title>Genomic Encyclopedia of Type Strains, Phase IV (KMG-IV): sequencing the most valuable type-strain genomes for metagenomic binning, comparative biology and taxonomic classification.</title>
        <authorList>
            <person name="Goeker M."/>
        </authorList>
    </citation>
    <scope>NUCLEOTIDE SEQUENCE [LARGE SCALE GENOMIC DNA]</scope>
    <source>
        <strain evidence="13 14">DSM 103870</strain>
    </source>
</reference>
<comment type="subcellular location">
    <subcellularLocation>
        <location evidence="1">Cell membrane</location>
        <topology evidence="1">Single-pass membrane protein</topology>
    </subcellularLocation>
    <subcellularLocation>
        <location evidence="10">Cell membrane</location>
        <topology evidence="10">Single-pass type II membrane protein</topology>
    </subcellularLocation>
</comment>
<evidence type="ECO:0000256" key="10">
    <source>
        <dbReference type="RuleBase" id="RU003879"/>
    </source>
</evidence>
<organism evidence="13 14">
    <name type="scientific">Pseudochelatococcus lubricantis</name>
    <dbReference type="NCBI Taxonomy" id="1538102"/>
    <lineage>
        <taxon>Bacteria</taxon>
        <taxon>Pseudomonadati</taxon>
        <taxon>Pseudomonadota</taxon>
        <taxon>Alphaproteobacteria</taxon>
        <taxon>Hyphomicrobiales</taxon>
        <taxon>Chelatococcaceae</taxon>
        <taxon>Pseudochelatococcus</taxon>
    </lineage>
</organism>
<dbReference type="InterPro" id="IPR014168">
    <property type="entry name" value="Tol-Pal_TolR"/>
</dbReference>
<keyword evidence="9" id="KW-0131">Cell cycle</keyword>
<keyword evidence="10" id="KW-0653">Protein transport</keyword>
<comment type="similarity">
    <text evidence="2 10">Belongs to the ExbD/TolR family.</text>
</comment>
<keyword evidence="6 10" id="KW-0812">Transmembrane</keyword>
<dbReference type="EMBL" id="JAASQI010000008">
    <property type="protein sequence ID" value="NIJ59459.1"/>
    <property type="molecule type" value="Genomic_DNA"/>
</dbReference>
<evidence type="ECO:0000256" key="12">
    <source>
        <dbReference type="SAM" id="Phobius"/>
    </source>
</evidence>
<evidence type="ECO:0000256" key="3">
    <source>
        <dbReference type="ARBA" id="ARBA00022475"/>
    </source>
</evidence>
<keyword evidence="10" id="KW-0813">Transport</keyword>
<dbReference type="PANTHER" id="PTHR30558">
    <property type="entry name" value="EXBD MEMBRANE COMPONENT OF PMF-DRIVEN MACROMOLECULE IMPORT SYSTEM"/>
    <property type="match status" value="1"/>
</dbReference>
<evidence type="ECO:0000256" key="9">
    <source>
        <dbReference type="ARBA" id="ARBA00023306"/>
    </source>
</evidence>
<keyword evidence="8 12" id="KW-0472">Membrane</keyword>
<keyword evidence="14" id="KW-1185">Reference proteome</keyword>
<name>A0ABX0V4L8_9HYPH</name>
<gene>
    <name evidence="13" type="ORF">FHS82_003314</name>
</gene>
<feature type="region of interest" description="Disordered" evidence="11">
    <location>
        <begin position="1"/>
        <end position="21"/>
    </location>
</feature>
<evidence type="ECO:0000256" key="6">
    <source>
        <dbReference type="ARBA" id="ARBA00022692"/>
    </source>
</evidence>
<evidence type="ECO:0000313" key="13">
    <source>
        <dbReference type="EMBL" id="NIJ59459.1"/>
    </source>
</evidence>
<evidence type="ECO:0000256" key="11">
    <source>
        <dbReference type="SAM" id="MobiDB-lite"/>
    </source>
</evidence>
<feature type="compositionally biased region" description="Gly residues" evidence="11">
    <location>
        <begin position="1"/>
        <end position="10"/>
    </location>
</feature>
<evidence type="ECO:0000256" key="8">
    <source>
        <dbReference type="ARBA" id="ARBA00023136"/>
    </source>
</evidence>
<accession>A0ABX0V4L8</accession>
<evidence type="ECO:0000313" key="14">
    <source>
        <dbReference type="Proteomes" id="UP001429580"/>
    </source>
</evidence>
<dbReference type="Pfam" id="PF02472">
    <property type="entry name" value="ExbD"/>
    <property type="match status" value="1"/>
</dbReference>
<dbReference type="RefSeq" id="WP_166954791.1">
    <property type="nucleotide sequence ID" value="NZ_JAASQI010000008.1"/>
</dbReference>
<dbReference type="NCBIfam" id="TIGR02801">
    <property type="entry name" value="tolR"/>
    <property type="match status" value="1"/>
</dbReference>
<dbReference type="Gene3D" id="3.30.420.270">
    <property type="match status" value="1"/>
</dbReference>
<sequence>MGMSVGGAGAGSTRRGRRGARTPAVMSEINMTPFIDVMLVLLIIFMVAAPMMVVGVPLDLPQTAAKPLNMEHKPLTVSVDEAGRIFVVDTEVTDGDIVEKLRAVAPAGEEERIYVRGAKAVDYGRVAEVMSLITAAGFKKVALVTEPAPEKHASGSN</sequence>
<proteinExistence type="inferred from homology"/>
<evidence type="ECO:0000256" key="2">
    <source>
        <dbReference type="ARBA" id="ARBA00005811"/>
    </source>
</evidence>
<dbReference type="Proteomes" id="UP001429580">
    <property type="component" value="Unassembled WGS sequence"/>
</dbReference>
<feature type="transmembrane region" description="Helical" evidence="12">
    <location>
        <begin position="37"/>
        <end position="60"/>
    </location>
</feature>
<keyword evidence="4" id="KW-0997">Cell inner membrane</keyword>